<dbReference type="RefSeq" id="WP_115585793.1">
    <property type="nucleotide sequence ID" value="NZ_CP025544.1"/>
</dbReference>
<feature type="domain" description="Protein export membrane protein SecD/SecF C-terminal" evidence="10">
    <location>
        <begin position="110"/>
        <end position="284"/>
    </location>
</feature>
<comment type="similarity">
    <text evidence="9">Belongs to the SecD/SecF family. SecF subfamily.</text>
</comment>
<reference evidence="11 12" key="1">
    <citation type="submission" date="2017-12" db="EMBL/GenBank/DDBJ databases">
        <title>Chromulinavorax destructans is a abundant pathogen of dominant heterotrophic picoflagllates.</title>
        <authorList>
            <person name="Deeg C.M."/>
            <person name="Zimmer M."/>
            <person name="Suttle C.A."/>
        </authorList>
    </citation>
    <scope>NUCLEOTIDE SEQUENCE [LARGE SCALE GENOMIC DNA]</scope>
    <source>
        <strain evidence="11 12">SeV1</strain>
    </source>
</reference>
<dbReference type="Proteomes" id="UP000254834">
    <property type="component" value="Chromosome"/>
</dbReference>
<keyword evidence="12" id="KW-1185">Reference proteome</keyword>
<dbReference type="InterPro" id="IPR005665">
    <property type="entry name" value="SecF_bac"/>
</dbReference>
<feature type="transmembrane region" description="Helical" evidence="9">
    <location>
        <begin position="232"/>
        <end position="250"/>
    </location>
</feature>
<name>A0A345ZBW1_9BACT</name>
<evidence type="ECO:0000256" key="6">
    <source>
        <dbReference type="ARBA" id="ARBA00022989"/>
    </source>
</evidence>
<keyword evidence="5 9" id="KW-0653">Protein transport</keyword>
<dbReference type="PRINTS" id="PR01755">
    <property type="entry name" value="SECFTRNLCASE"/>
</dbReference>
<feature type="transmembrane region" description="Helical" evidence="9">
    <location>
        <begin position="12"/>
        <end position="28"/>
    </location>
</feature>
<evidence type="ECO:0000256" key="3">
    <source>
        <dbReference type="ARBA" id="ARBA00022475"/>
    </source>
</evidence>
<comment type="subcellular location">
    <subcellularLocation>
        <location evidence="1 9">Cell membrane</location>
        <topology evidence="1 9">Multi-pass membrane protein</topology>
    </subcellularLocation>
</comment>
<dbReference type="GO" id="GO:0015450">
    <property type="term" value="F:protein-transporting ATPase activity"/>
    <property type="evidence" value="ECO:0007669"/>
    <property type="project" value="InterPro"/>
</dbReference>
<dbReference type="OrthoDB" id="9774769at2"/>
<dbReference type="GO" id="GO:0065002">
    <property type="term" value="P:intracellular protein transmembrane transport"/>
    <property type="evidence" value="ECO:0007669"/>
    <property type="project" value="UniProtKB-UniRule"/>
</dbReference>
<dbReference type="InterPro" id="IPR048634">
    <property type="entry name" value="SecD_SecF_C"/>
</dbReference>
<dbReference type="KEGG" id="cdes:C0J27_03450"/>
<organism evidence="11 12">
    <name type="scientific">Candidatus Chromulinivorax destructor</name>
    <dbReference type="NCBI Taxonomy" id="2066483"/>
    <lineage>
        <taxon>Bacteria</taxon>
        <taxon>Candidatus Babelota</taxon>
        <taxon>Candidatus Babeliae</taxon>
        <taxon>Candidatus Babeliales</taxon>
        <taxon>Candidatus Chromulinivoraceae</taxon>
        <taxon>Candidatus Chromulinivorax</taxon>
    </lineage>
</organism>
<dbReference type="Pfam" id="PF07549">
    <property type="entry name" value="Sec_GG"/>
    <property type="match status" value="1"/>
</dbReference>
<proteinExistence type="inferred from homology"/>
<keyword evidence="8 9" id="KW-0472">Membrane</keyword>
<protein>
    <recommendedName>
        <fullName evidence="9">Protein-export membrane protein SecF</fullName>
    </recommendedName>
</protein>
<dbReference type="GO" id="GO:0005886">
    <property type="term" value="C:plasma membrane"/>
    <property type="evidence" value="ECO:0007669"/>
    <property type="project" value="UniProtKB-SubCell"/>
</dbReference>
<dbReference type="GO" id="GO:0006605">
    <property type="term" value="P:protein targeting"/>
    <property type="evidence" value="ECO:0007669"/>
    <property type="project" value="UniProtKB-UniRule"/>
</dbReference>
<evidence type="ECO:0000256" key="1">
    <source>
        <dbReference type="ARBA" id="ARBA00004651"/>
    </source>
</evidence>
<comment type="function">
    <text evidence="9">Part of the Sec protein translocase complex. Interacts with the SecYEG preprotein conducting channel. SecDF uses the proton motive force (PMF) to complete protein translocation after the ATP-dependent function of SecA.</text>
</comment>
<accession>A0A345ZBW1</accession>
<keyword evidence="4 9" id="KW-0812">Transmembrane</keyword>
<keyword evidence="3 9" id="KW-1003">Cell membrane</keyword>
<dbReference type="PANTHER" id="PTHR30081:SF8">
    <property type="entry name" value="PROTEIN TRANSLOCASE SUBUNIT SECF"/>
    <property type="match status" value="1"/>
</dbReference>
<evidence type="ECO:0000313" key="11">
    <source>
        <dbReference type="EMBL" id="AXK60778.1"/>
    </source>
</evidence>
<evidence type="ECO:0000256" key="7">
    <source>
        <dbReference type="ARBA" id="ARBA00023010"/>
    </source>
</evidence>
<dbReference type="HAMAP" id="MF_01464_B">
    <property type="entry name" value="SecF_B"/>
    <property type="match status" value="1"/>
</dbReference>
<dbReference type="NCBIfam" id="TIGR00966">
    <property type="entry name" value="transloc_SecF"/>
    <property type="match status" value="1"/>
</dbReference>
<dbReference type="SUPFAM" id="SSF82866">
    <property type="entry name" value="Multidrug efflux transporter AcrB transmembrane domain"/>
    <property type="match status" value="1"/>
</dbReference>
<comment type="subunit">
    <text evidence="9">Forms a complex with SecD. Part of the essential Sec protein translocation apparatus which comprises SecA, SecYEG and auxiliary proteins SecDF. Other proteins may also be involved.</text>
</comment>
<dbReference type="PANTHER" id="PTHR30081">
    <property type="entry name" value="PROTEIN-EXPORT MEMBRANE PROTEIN SEC"/>
    <property type="match status" value="1"/>
</dbReference>
<feature type="transmembrane region" description="Helical" evidence="9">
    <location>
        <begin position="128"/>
        <end position="145"/>
    </location>
</feature>
<evidence type="ECO:0000256" key="9">
    <source>
        <dbReference type="HAMAP-Rule" id="MF_01464"/>
    </source>
</evidence>
<dbReference type="GO" id="GO:0043952">
    <property type="term" value="P:protein transport by the Sec complex"/>
    <property type="evidence" value="ECO:0007669"/>
    <property type="project" value="UniProtKB-UniRule"/>
</dbReference>
<keyword evidence="6 9" id="KW-1133">Transmembrane helix</keyword>
<sequence>MFHFSQYRIQSALLSLLVIFAGISAYIYNGGFRYSVDFTGGTDIRMRFDKPENTAAIKKAIHDEWNGTVYNIIDANEIIIRIQDTPETTDNLDQKIQATVDAVSIDNPGKILQKSSLSSAVGDSLRNSSIKAILIALALMLVYIAMRFRFAFAIGAVVALFHDALAVLACFLIINRPIDIDVVAAILAVLGYSINDTIVIFTQIRKNLVSMKGKALDVIVDTSINQTLRRTILTSASTSLVVGSMLIFGGDAIRSLSLAILLGIIFGTYSSIFIASSIMMLFYKENK</sequence>
<gene>
    <name evidence="9 11" type="primary">secF</name>
    <name evidence="11" type="ORF">C0J27_03450</name>
</gene>
<keyword evidence="7 9" id="KW-0811">Translocation</keyword>
<dbReference type="InterPro" id="IPR022813">
    <property type="entry name" value="SecD/SecF_arch_bac"/>
</dbReference>
<evidence type="ECO:0000256" key="2">
    <source>
        <dbReference type="ARBA" id="ARBA00022448"/>
    </source>
</evidence>
<keyword evidence="2 9" id="KW-0813">Transport</keyword>
<evidence type="ECO:0000256" key="8">
    <source>
        <dbReference type="ARBA" id="ARBA00023136"/>
    </source>
</evidence>
<dbReference type="EMBL" id="CP025544">
    <property type="protein sequence ID" value="AXK60778.1"/>
    <property type="molecule type" value="Genomic_DNA"/>
</dbReference>
<evidence type="ECO:0000256" key="5">
    <source>
        <dbReference type="ARBA" id="ARBA00022927"/>
    </source>
</evidence>
<feature type="transmembrane region" description="Helical" evidence="9">
    <location>
        <begin position="152"/>
        <end position="174"/>
    </location>
</feature>
<evidence type="ECO:0000313" key="12">
    <source>
        <dbReference type="Proteomes" id="UP000254834"/>
    </source>
</evidence>
<dbReference type="AlphaFoldDB" id="A0A345ZBW1"/>
<dbReference type="InterPro" id="IPR022645">
    <property type="entry name" value="SecD/SecF_bac"/>
</dbReference>
<evidence type="ECO:0000256" key="4">
    <source>
        <dbReference type="ARBA" id="ARBA00022692"/>
    </source>
</evidence>
<evidence type="ECO:0000259" key="10">
    <source>
        <dbReference type="Pfam" id="PF02355"/>
    </source>
</evidence>
<feature type="transmembrane region" description="Helical" evidence="9">
    <location>
        <begin position="180"/>
        <end position="202"/>
    </location>
</feature>
<dbReference type="Pfam" id="PF02355">
    <property type="entry name" value="SecD_SecF_C"/>
    <property type="match status" value="1"/>
</dbReference>
<feature type="transmembrane region" description="Helical" evidence="9">
    <location>
        <begin position="256"/>
        <end position="283"/>
    </location>
</feature>
<dbReference type="Gene3D" id="1.20.1640.10">
    <property type="entry name" value="Multidrug efflux transporter AcrB transmembrane domain"/>
    <property type="match status" value="1"/>
</dbReference>
<dbReference type="InterPro" id="IPR022646">
    <property type="entry name" value="SecD/SecF_CS"/>
</dbReference>